<dbReference type="GO" id="GO:0000978">
    <property type="term" value="F:RNA polymerase II cis-regulatory region sequence-specific DNA binding"/>
    <property type="evidence" value="ECO:0007669"/>
    <property type="project" value="TreeGrafter"/>
</dbReference>
<dbReference type="SMART" id="SM00906">
    <property type="entry name" value="Fungal_trans"/>
    <property type="match status" value="1"/>
</dbReference>
<keyword evidence="2" id="KW-0862">Zinc</keyword>
<keyword evidence="4" id="KW-0238">DNA-binding</keyword>
<evidence type="ECO:0000256" key="7">
    <source>
        <dbReference type="SAM" id="MobiDB-lite"/>
    </source>
</evidence>
<evidence type="ECO:0000259" key="8">
    <source>
        <dbReference type="PROSITE" id="PS50048"/>
    </source>
</evidence>
<protein>
    <recommendedName>
        <fullName evidence="8">Zn(2)-C6 fungal-type domain-containing protein</fullName>
    </recommendedName>
</protein>
<evidence type="ECO:0000256" key="2">
    <source>
        <dbReference type="ARBA" id="ARBA00022833"/>
    </source>
</evidence>
<evidence type="ECO:0000256" key="4">
    <source>
        <dbReference type="ARBA" id="ARBA00023125"/>
    </source>
</evidence>
<feature type="compositionally biased region" description="Basic and acidic residues" evidence="7">
    <location>
        <begin position="92"/>
        <end position="102"/>
    </location>
</feature>
<feature type="region of interest" description="Disordered" evidence="7">
    <location>
        <begin position="49"/>
        <end position="127"/>
    </location>
</feature>
<feature type="domain" description="Zn(2)-C6 fungal-type" evidence="8">
    <location>
        <begin position="19"/>
        <end position="49"/>
    </location>
</feature>
<sequence>MDESQSIKTDRRRRRPALSCVSCRRSKIRCDRNLPCGACVRSKHKTCVYEPQGRHSEVTSAPVGPSHPADPLSAVDSEPAVSPVTSGSNHTHRGDALHEDHSTLSLNGSTPVDSTSSQSHGPSFDVRSLLDRIKDLERRLEDSTGNHSPQKNVGQPPTAEPDLVATYPSQSHWMNQIGSRREKKSEPIAMVNRCKALARTVKAQRMPVQNVKFGTNIPPREVTDQLIDGYLRTSETVFRILHIPSFRREYENFWLSPDSADLPFLIQLQLVMAIGASVYDDHYTMRKSAMQWVYEAQCWLISPVPKTRLTISGLQVMLLLCLAQETASVGQDLVWISVGQVMRTAIYMGLHRDPKKLPKMNQFRSEIRRRLWNTILEIALQTSVDSGGPPLIYAEQYDTCVPANFNDDQLKDDDTPVAVSPPEKFTDMSVAIAFRASFPARLAIARLLNEIGTQNTYDDTIRLHNQLSAAYKSLSQQLQRFTLGDRQPTGFQRRLVDLLVRRYFMALHLPYFGPAMSEPAYAFSRKTVVEISAKLYSTVFPAAAFSPRPLQSQINDLSQMSIVPDGDDLARFTTCAAGFARSILSQASMAIGLDIQNQLQEDDSLGPPTPRADLLNIFRDSAAWVYRRIYVGETNVKGYLFSLALLTHIEGLVKGLKRAEIADSIIEVGTKSMRDCVELLKRQTVPQPDEADTTNNAQLDFDAMMAVDQDWEYDSTMQNVLFNFTNIESVLGMQTGSDMMGADFSQW</sequence>
<comment type="caution">
    <text evidence="9">The sequence shown here is derived from an EMBL/GenBank/DDBJ whole genome shotgun (WGS) entry which is preliminary data.</text>
</comment>
<evidence type="ECO:0000256" key="6">
    <source>
        <dbReference type="ARBA" id="ARBA00023242"/>
    </source>
</evidence>
<organism evidence="9 10">
    <name type="scientific">Daldinia eschscholtzii</name>
    <dbReference type="NCBI Taxonomy" id="292717"/>
    <lineage>
        <taxon>Eukaryota</taxon>
        <taxon>Fungi</taxon>
        <taxon>Dikarya</taxon>
        <taxon>Ascomycota</taxon>
        <taxon>Pezizomycotina</taxon>
        <taxon>Sordariomycetes</taxon>
        <taxon>Xylariomycetidae</taxon>
        <taxon>Xylariales</taxon>
        <taxon>Hypoxylaceae</taxon>
        <taxon>Daldinia</taxon>
    </lineage>
</organism>
<dbReference type="GO" id="GO:0006351">
    <property type="term" value="P:DNA-templated transcription"/>
    <property type="evidence" value="ECO:0007669"/>
    <property type="project" value="InterPro"/>
</dbReference>
<dbReference type="SUPFAM" id="SSF57701">
    <property type="entry name" value="Zn2/Cys6 DNA-binding domain"/>
    <property type="match status" value="1"/>
</dbReference>
<evidence type="ECO:0000256" key="1">
    <source>
        <dbReference type="ARBA" id="ARBA00022723"/>
    </source>
</evidence>
<feature type="compositionally biased region" description="Polar residues" evidence="7">
    <location>
        <begin position="145"/>
        <end position="155"/>
    </location>
</feature>
<keyword evidence="6" id="KW-0539">Nucleus</keyword>
<dbReference type="SMART" id="SM00066">
    <property type="entry name" value="GAL4"/>
    <property type="match status" value="1"/>
</dbReference>
<name>A0AAX6MNL4_9PEZI</name>
<dbReference type="CDD" id="cd12148">
    <property type="entry name" value="fungal_TF_MHR"/>
    <property type="match status" value="1"/>
</dbReference>
<keyword evidence="5" id="KW-0804">Transcription</keyword>
<dbReference type="GO" id="GO:0001228">
    <property type="term" value="F:DNA-binding transcription activator activity, RNA polymerase II-specific"/>
    <property type="evidence" value="ECO:0007669"/>
    <property type="project" value="TreeGrafter"/>
</dbReference>
<keyword evidence="3" id="KW-0805">Transcription regulation</keyword>
<dbReference type="Pfam" id="PF00172">
    <property type="entry name" value="Zn_clus"/>
    <property type="match status" value="1"/>
</dbReference>
<keyword evidence="10" id="KW-1185">Reference proteome</keyword>
<dbReference type="AlphaFoldDB" id="A0AAX6MNL4"/>
<accession>A0AAX6MNL4</accession>
<dbReference type="InterPro" id="IPR051430">
    <property type="entry name" value="Fungal_TF_Env_Response"/>
</dbReference>
<dbReference type="CDD" id="cd00067">
    <property type="entry name" value="GAL4"/>
    <property type="match status" value="1"/>
</dbReference>
<feature type="compositionally biased region" description="Polar residues" evidence="7">
    <location>
        <begin position="103"/>
        <end position="121"/>
    </location>
</feature>
<reference evidence="9 10" key="1">
    <citation type="journal article" date="2024" name="Front Chem Biol">
        <title>Unveiling the potential of Daldinia eschscholtzii MFLUCC 19-0629 through bioactivity and bioinformatics studies for enhanced sustainable agriculture production.</title>
        <authorList>
            <person name="Brooks S."/>
            <person name="Weaver J.A."/>
            <person name="Klomchit A."/>
            <person name="Alharthi S.A."/>
            <person name="Onlamun T."/>
            <person name="Nurani R."/>
            <person name="Vong T.K."/>
            <person name="Alberti F."/>
            <person name="Greco C."/>
        </authorList>
    </citation>
    <scope>NUCLEOTIDE SEQUENCE [LARGE SCALE GENOMIC DNA]</scope>
    <source>
        <strain evidence="9">MFLUCC 19-0629</strain>
    </source>
</reference>
<dbReference type="PROSITE" id="PS50048">
    <property type="entry name" value="ZN2_CY6_FUNGAL_2"/>
    <property type="match status" value="1"/>
</dbReference>
<dbReference type="PROSITE" id="PS00463">
    <property type="entry name" value="ZN2_CY6_FUNGAL_1"/>
    <property type="match status" value="1"/>
</dbReference>
<dbReference type="InterPro" id="IPR036864">
    <property type="entry name" value="Zn2-C6_fun-type_DNA-bd_sf"/>
</dbReference>
<dbReference type="PANTHER" id="PTHR31944:SF131">
    <property type="entry name" value="HEME-RESPONSIVE ZINC FINGER TRANSCRIPTION FACTOR HAP1"/>
    <property type="match status" value="1"/>
</dbReference>
<dbReference type="EMBL" id="JBANMG010000004">
    <property type="protein sequence ID" value="KAK6953772.1"/>
    <property type="molecule type" value="Genomic_DNA"/>
</dbReference>
<dbReference type="GO" id="GO:0005634">
    <property type="term" value="C:nucleus"/>
    <property type="evidence" value="ECO:0007669"/>
    <property type="project" value="TreeGrafter"/>
</dbReference>
<dbReference type="InterPro" id="IPR001138">
    <property type="entry name" value="Zn2Cys6_DnaBD"/>
</dbReference>
<feature type="region of interest" description="Disordered" evidence="7">
    <location>
        <begin position="139"/>
        <end position="163"/>
    </location>
</feature>
<gene>
    <name evidence="9" type="ORF">Daesc_003734</name>
</gene>
<dbReference type="PANTHER" id="PTHR31944">
    <property type="entry name" value="HEME-RESPONSIVE ZINC FINGER TRANSCRIPTION FACTOR HAP1"/>
    <property type="match status" value="1"/>
</dbReference>
<dbReference type="Pfam" id="PF04082">
    <property type="entry name" value="Fungal_trans"/>
    <property type="match status" value="1"/>
</dbReference>
<proteinExistence type="predicted"/>
<dbReference type="Gene3D" id="4.10.240.10">
    <property type="entry name" value="Zn(2)-C6 fungal-type DNA-binding domain"/>
    <property type="match status" value="1"/>
</dbReference>
<evidence type="ECO:0000313" key="9">
    <source>
        <dbReference type="EMBL" id="KAK6953772.1"/>
    </source>
</evidence>
<keyword evidence="1" id="KW-0479">Metal-binding</keyword>
<evidence type="ECO:0000256" key="5">
    <source>
        <dbReference type="ARBA" id="ARBA00023163"/>
    </source>
</evidence>
<dbReference type="GO" id="GO:0008270">
    <property type="term" value="F:zinc ion binding"/>
    <property type="evidence" value="ECO:0007669"/>
    <property type="project" value="InterPro"/>
</dbReference>
<evidence type="ECO:0000313" key="10">
    <source>
        <dbReference type="Proteomes" id="UP001369815"/>
    </source>
</evidence>
<evidence type="ECO:0000256" key="3">
    <source>
        <dbReference type="ARBA" id="ARBA00023015"/>
    </source>
</evidence>
<dbReference type="Proteomes" id="UP001369815">
    <property type="component" value="Unassembled WGS sequence"/>
</dbReference>
<dbReference type="InterPro" id="IPR007219">
    <property type="entry name" value="XnlR_reg_dom"/>
</dbReference>